<organism evidence="1 2">
    <name type="scientific">Phenylobacterium kunshanense</name>
    <dbReference type="NCBI Taxonomy" id="1445034"/>
    <lineage>
        <taxon>Bacteria</taxon>
        <taxon>Pseudomonadati</taxon>
        <taxon>Pseudomonadota</taxon>
        <taxon>Alphaproteobacteria</taxon>
        <taxon>Caulobacterales</taxon>
        <taxon>Caulobacteraceae</taxon>
        <taxon>Phenylobacterium</taxon>
    </lineage>
</organism>
<accession>A0A328BET3</accession>
<protein>
    <recommendedName>
        <fullName evidence="3">Periplasmic heavy metal sensor</fullName>
    </recommendedName>
</protein>
<reference evidence="1 2" key="1">
    <citation type="submission" date="2018-05" db="EMBL/GenBank/DDBJ databases">
        <authorList>
            <person name="Lanie J.A."/>
            <person name="Ng W.-L."/>
            <person name="Kazmierczak K.M."/>
            <person name="Andrzejewski T.M."/>
            <person name="Davidsen T.M."/>
            <person name="Wayne K.J."/>
            <person name="Tettelin H."/>
            <person name="Glass J.I."/>
            <person name="Rusch D."/>
            <person name="Podicherti R."/>
            <person name="Tsui H.-C.T."/>
            <person name="Winkler M.E."/>
        </authorList>
    </citation>
    <scope>NUCLEOTIDE SEQUENCE [LARGE SCALE GENOMIC DNA]</scope>
    <source>
        <strain evidence="1 2">BUT-10</strain>
    </source>
</reference>
<evidence type="ECO:0008006" key="3">
    <source>
        <dbReference type="Google" id="ProtNLM"/>
    </source>
</evidence>
<gene>
    <name evidence="1" type="ORF">DJ019_10920</name>
</gene>
<comment type="caution">
    <text evidence="1">The sequence shown here is derived from an EMBL/GenBank/DDBJ whole genome shotgun (WGS) entry which is preliminary data.</text>
</comment>
<sequence length="164" mass="17470">MNRTTLLAGGLFVSLALNVFIGGAFLGSHLAGGRGGSHEPPARGRNPVALAVRDLSPEAQSAWRAGSPAYLREAVPKGREARRLARETMQGFGHEPFDPDGAFAKLKRARSLEYEARVAMDRRIVDFAAGLPAEERARFGEALARPALGRGGAADRRRAALPDG</sequence>
<dbReference type="AlphaFoldDB" id="A0A328BET3"/>
<dbReference type="RefSeq" id="WP_111276063.1">
    <property type="nucleotide sequence ID" value="NZ_QFYS01000004.1"/>
</dbReference>
<dbReference type="InterPro" id="IPR025961">
    <property type="entry name" value="Metal_resist"/>
</dbReference>
<evidence type="ECO:0000313" key="2">
    <source>
        <dbReference type="Proteomes" id="UP000249524"/>
    </source>
</evidence>
<dbReference type="OrthoDB" id="7211206at2"/>
<keyword evidence="2" id="KW-1185">Reference proteome</keyword>
<proteinExistence type="predicted"/>
<name>A0A328BET3_9CAUL</name>
<evidence type="ECO:0000313" key="1">
    <source>
        <dbReference type="EMBL" id="RAK65467.1"/>
    </source>
</evidence>
<dbReference type="EMBL" id="QFYS01000004">
    <property type="protein sequence ID" value="RAK65467.1"/>
    <property type="molecule type" value="Genomic_DNA"/>
</dbReference>
<dbReference type="Pfam" id="PF13801">
    <property type="entry name" value="Metal_resist"/>
    <property type="match status" value="1"/>
</dbReference>
<dbReference type="Proteomes" id="UP000249524">
    <property type="component" value="Unassembled WGS sequence"/>
</dbReference>